<comment type="caution">
    <text evidence="1">The sequence shown here is derived from an EMBL/GenBank/DDBJ whole genome shotgun (WGS) entry which is preliminary data.</text>
</comment>
<proteinExistence type="predicted"/>
<sequence length="168" mass="18937">MSSPSFFNIGIIDVNPEFNLLSNVPMADLSRAFFICWQEYSTEGMPLDEETTTGVEFREESLTPLGCFIPAILQDPLVVRNIQNDPRIGGLKLVVYECVLFMKQKPGYIKRPFFSVSTKTVPSYIRNQLTLQGIFDQNGCFAAQCPTYLELCILSGTRTGYHPYTICP</sequence>
<reference evidence="1" key="2">
    <citation type="submission" date="2023-01" db="EMBL/GenBank/DDBJ databases">
        <authorList>
            <person name="Petersen C."/>
        </authorList>
    </citation>
    <scope>NUCLEOTIDE SEQUENCE</scope>
    <source>
        <strain evidence="1">IBT 15450</strain>
    </source>
</reference>
<accession>A0AAD6IAQ9</accession>
<dbReference type="AlphaFoldDB" id="A0AAD6IAQ9"/>
<reference evidence="1" key="1">
    <citation type="journal article" date="2023" name="IMA Fungus">
        <title>Comparative genomic study of the Penicillium genus elucidates a diverse pangenome and 15 lateral gene transfer events.</title>
        <authorList>
            <person name="Petersen C."/>
            <person name="Sorensen T."/>
            <person name="Nielsen M.R."/>
            <person name="Sondergaard T.E."/>
            <person name="Sorensen J.L."/>
            <person name="Fitzpatrick D.A."/>
            <person name="Frisvad J.C."/>
            <person name="Nielsen K.L."/>
        </authorList>
    </citation>
    <scope>NUCLEOTIDE SEQUENCE</scope>
    <source>
        <strain evidence="1">IBT 15450</strain>
    </source>
</reference>
<protein>
    <submittedName>
        <fullName evidence="1">Uncharacterized protein</fullName>
    </submittedName>
</protein>
<feature type="non-terminal residue" evidence="1">
    <location>
        <position position="1"/>
    </location>
</feature>
<dbReference type="EMBL" id="JAQJZL010000006">
    <property type="protein sequence ID" value="KAJ6039162.1"/>
    <property type="molecule type" value="Genomic_DNA"/>
</dbReference>
<gene>
    <name evidence="1" type="ORF">N7460_007194</name>
</gene>
<evidence type="ECO:0000313" key="2">
    <source>
        <dbReference type="Proteomes" id="UP001219568"/>
    </source>
</evidence>
<evidence type="ECO:0000313" key="1">
    <source>
        <dbReference type="EMBL" id="KAJ6039162.1"/>
    </source>
</evidence>
<organism evidence="1 2">
    <name type="scientific">Penicillium canescens</name>
    <dbReference type="NCBI Taxonomy" id="5083"/>
    <lineage>
        <taxon>Eukaryota</taxon>
        <taxon>Fungi</taxon>
        <taxon>Dikarya</taxon>
        <taxon>Ascomycota</taxon>
        <taxon>Pezizomycotina</taxon>
        <taxon>Eurotiomycetes</taxon>
        <taxon>Eurotiomycetidae</taxon>
        <taxon>Eurotiales</taxon>
        <taxon>Aspergillaceae</taxon>
        <taxon>Penicillium</taxon>
    </lineage>
</organism>
<name>A0AAD6IAQ9_PENCN</name>
<dbReference type="Proteomes" id="UP001219568">
    <property type="component" value="Unassembled WGS sequence"/>
</dbReference>
<keyword evidence="2" id="KW-1185">Reference proteome</keyword>